<comment type="subcellular location">
    <subcellularLocation>
        <location evidence="1">Nucleus</location>
    </subcellularLocation>
</comment>
<feature type="compositionally biased region" description="Polar residues" evidence="9">
    <location>
        <begin position="1042"/>
        <end position="1051"/>
    </location>
</feature>
<feature type="region of interest" description="Disordered" evidence="9">
    <location>
        <begin position="1212"/>
        <end position="1435"/>
    </location>
</feature>
<dbReference type="InterPro" id="IPR034605">
    <property type="entry name" value="PGC-1"/>
</dbReference>
<reference evidence="12" key="1">
    <citation type="submission" date="2025-08" db="UniProtKB">
        <authorList>
            <consortium name="RefSeq"/>
        </authorList>
    </citation>
    <scope>IDENTIFICATION</scope>
    <source>
        <tissue evidence="12">Whole body</tissue>
    </source>
</reference>
<evidence type="ECO:0000313" key="11">
    <source>
        <dbReference type="Proteomes" id="UP001652626"/>
    </source>
</evidence>
<feature type="compositionally biased region" description="Basic residues" evidence="9">
    <location>
        <begin position="1325"/>
        <end position="1344"/>
    </location>
</feature>
<evidence type="ECO:0000256" key="5">
    <source>
        <dbReference type="ARBA" id="ARBA00023159"/>
    </source>
</evidence>
<dbReference type="OrthoDB" id="10047851at2759"/>
<evidence type="ECO:0000259" key="10">
    <source>
        <dbReference type="PROSITE" id="PS50102"/>
    </source>
</evidence>
<proteinExistence type="predicted"/>
<feature type="compositionally biased region" description="Polar residues" evidence="9">
    <location>
        <begin position="687"/>
        <end position="699"/>
    </location>
</feature>
<evidence type="ECO:0000256" key="8">
    <source>
        <dbReference type="PROSITE-ProRule" id="PRU00176"/>
    </source>
</evidence>
<dbReference type="SUPFAM" id="SSF54928">
    <property type="entry name" value="RNA-binding domain, RBD"/>
    <property type="match status" value="1"/>
</dbReference>
<organism evidence="11 12">
    <name type="scientific">Vanessa tameamea</name>
    <name type="common">Kamehameha butterfly</name>
    <dbReference type="NCBI Taxonomy" id="334116"/>
    <lineage>
        <taxon>Eukaryota</taxon>
        <taxon>Metazoa</taxon>
        <taxon>Ecdysozoa</taxon>
        <taxon>Arthropoda</taxon>
        <taxon>Hexapoda</taxon>
        <taxon>Insecta</taxon>
        <taxon>Pterygota</taxon>
        <taxon>Neoptera</taxon>
        <taxon>Endopterygota</taxon>
        <taxon>Lepidoptera</taxon>
        <taxon>Glossata</taxon>
        <taxon>Ditrysia</taxon>
        <taxon>Papilionoidea</taxon>
        <taxon>Nymphalidae</taxon>
        <taxon>Nymphalinae</taxon>
        <taxon>Vanessa</taxon>
    </lineage>
</organism>
<protein>
    <submittedName>
        <fullName evidence="12">Serine/arginine repetitive matrix protein 2-like isoform X1</fullName>
    </submittedName>
</protein>
<feature type="region of interest" description="Disordered" evidence="9">
    <location>
        <begin position="1029"/>
        <end position="1053"/>
    </location>
</feature>
<evidence type="ECO:0000256" key="9">
    <source>
        <dbReference type="SAM" id="MobiDB-lite"/>
    </source>
</evidence>
<dbReference type="GeneID" id="113396046"/>
<evidence type="ECO:0000313" key="12">
    <source>
        <dbReference type="RefSeq" id="XP_026489603.2"/>
    </source>
</evidence>
<dbReference type="GO" id="GO:0045944">
    <property type="term" value="P:positive regulation of transcription by RNA polymerase II"/>
    <property type="evidence" value="ECO:0007669"/>
    <property type="project" value="TreeGrafter"/>
</dbReference>
<dbReference type="PANTHER" id="PTHR15528">
    <property type="entry name" value="PEROXISOME PROLIFERATOR ACTIVATED RECEPTOR GAMMA COACTIVATOR 1 PGC-1 -RELATED"/>
    <property type="match status" value="1"/>
</dbReference>
<feature type="compositionally biased region" description="Polar residues" evidence="9">
    <location>
        <begin position="35"/>
        <end position="50"/>
    </location>
</feature>
<keyword evidence="5" id="KW-0010">Activator</keyword>
<feature type="compositionally biased region" description="Basic and acidic residues" evidence="9">
    <location>
        <begin position="1249"/>
        <end position="1287"/>
    </location>
</feature>
<feature type="compositionally biased region" description="Low complexity" evidence="9">
    <location>
        <begin position="24"/>
        <end position="34"/>
    </location>
</feature>
<name>A0A8B8HXN1_VANTA</name>
<feature type="domain" description="RRM" evidence="10">
    <location>
        <begin position="1462"/>
        <end position="1542"/>
    </location>
</feature>
<keyword evidence="3 8" id="KW-0694">RNA-binding</keyword>
<keyword evidence="2" id="KW-0597">Phosphoprotein</keyword>
<feature type="compositionally biased region" description="Low complexity" evidence="9">
    <location>
        <begin position="1402"/>
        <end position="1431"/>
    </location>
</feature>
<keyword evidence="11" id="KW-1185">Reference proteome</keyword>
<accession>A0A8B8HXN1</accession>
<evidence type="ECO:0000256" key="6">
    <source>
        <dbReference type="ARBA" id="ARBA00023163"/>
    </source>
</evidence>
<keyword evidence="6" id="KW-0804">Transcription</keyword>
<feature type="compositionally biased region" description="Basic and acidic residues" evidence="9">
    <location>
        <begin position="1212"/>
        <end position="1226"/>
    </location>
</feature>
<dbReference type="OMA" id="PCNINLD"/>
<keyword evidence="4" id="KW-0805">Transcription regulation</keyword>
<feature type="region of interest" description="Disordered" evidence="9">
    <location>
        <begin position="23"/>
        <end position="65"/>
    </location>
</feature>
<dbReference type="Pfam" id="PF00076">
    <property type="entry name" value="RRM_1"/>
    <property type="match status" value="1"/>
</dbReference>
<dbReference type="Proteomes" id="UP001652626">
    <property type="component" value="Chromosome 24"/>
</dbReference>
<feature type="region of interest" description="Disordered" evidence="9">
    <location>
        <begin position="574"/>
        <end position="604"/>
    </location>
</feature>
<evidence type="ECO:0000256" key="2">
    <source>
        <dbReference type="ARBA" id="ARBA00022553"/>
    </source>
</evidence>
<dbReference type="GO" id="GO:0005634">
    <property type="term" value="C:nucleus"/>
    <property type="evidence" value="ECO:0007669"/>
    <property type="project" value="UniProtKB-SubCell"/>
</dbReference>
<dbReference type="PROSITE" id="PS50102">
    <property type="entry name" value="RRM"/>
    <property type="match status" value="1"/>
</dbReference>
<dbReference type="InterPro" id="IPR035979">
    <property type="entry name" value="RBD_domain_sf"/>
</dbReference>
<dbReference type="InterPro" id="IPR012677">
    <property type="entry name" value="Nucleotide-bd_a/b_plait_sf"/>
</dbReference>
<sequence>MESHILNMYHQAPYRSIGHKIMRSTSESLSSESSCNQNSPEYSQNQQTSQYEDESNEGEYWNHSESHRVWSQNQNVNITQSNQDTSIDEDENIEIQEVSIDDKNSDSNDQMDLLEAENMEENSLVEGDDYDVIQVFAVDPDLDLEASSDEEQDYSINEDAIESDDGEYLIPEDTTRNESHLKHDNQSNNICQDSLGINFDTPVVSNVDEYFIKENEKHILEVKDEPVVKDVDEYFIKDNKEPEPEPESPNVDDFFVKEKLPEETDFRISKTVPNVNEFFVIDSSTAVKEQEIEEIDDENADPVAEVSINESDLEVLPNIEDLKRYLLEDMPYTKLKNAQKACSVSLPHSPMHNICMDIDAKTCLSFEDLNLDLSDLTFESDKEKSGTSVKSDDLPRTLTEEDVNSFLITDKAGSKEVVKNEDDFNPQDMDIDRPVDSIISNVDPASPIAIPDIKRTSTPIPAPNVLEFCIEKTSVKKEPDIKVEVDDFVDVESCNDAVIPVLEANNLNSLLEQFEATEKLNIKHREPIVNVSEPKVKSYTNLTSGMRLQDAGVQLNKTKMRQILMPSKVNTVIRRSPSPVHSDHDYCSSKKRHSLPNLKGGQSLLKPEVLSSNSRILNSRHRSCKNKKVVYHLSSDDESESSDAKKNKIIINNRASDDSDIKTNKKSSIKLSVKPSVNSNHRKKISQNHNISNDSGIDKSNGSVMVKNACKASDTPCSQNSNGSIKLTIKNKSEVIIKNCDARDIHKDTAIEKPKTSSSCSSSLNKIPTNINNVKSVESLDRNKNKDVSCVDKHVLNVKQEVNSKPEHFYAALFSNKHDVQVPLSIDVKTEIKTNDEENKVTVDIPTVTEIEQPLKKKKLNLQEYKLRRGVSSNNSSAQVSPEAIFPDIPCNLNFDKDFKIAIHQGPATNVLIPKEHANAEVSKTIFDPIREASRKILMNNKKQKAEAMRKRDEDIVMSKIPKVENLELQPLISDAEMMKIVGMTPEVLPMPIATPIREEKMQQPKDYDEIVLVSIGTNTEEHLFQQVEKVSESKKRKSESPQTESKSTINFKIKKSDHVLKHNVFDSVKNHRSPADDKNRSDTKIDTERFKDITATLKSVEKQVEPKILSNSLFASIQDVVMKKAPTTAASTSNGEHKPYKLNSPSDKREVFKYTKTTIVREYDTSADHGEDKVILHLEKNRKKPGHITINIQTDSTSEFADLAKIVDKVIRKEPSASPRKRNDSDMSMSSEGSPVRTKKVPNVTPTKSDDRVAAVKPRTETRRQTEQSQCKEKRSRSRDRYDVKYRRSRSHSRGHRRKRSPSRNRSRSRGRYRRYRRSDSPYRRKRRSRTRSPYRSTRRSPSVRRDYRSNRSRSRSKHVDQNKSRSPVPKKRPSPQYNVNNNEKKPAKSLTPPLRKPTVSESSESSTSSSSSSSSSSSASSKSRRSCSSFRKDDTYRAKSYRSSFSSEDRESNTPVEERRIVFVGRLEKDVTKTALRAQFVKFGPVSEVRLHSKEDGTRYGFVTFQRPRDAWSAVEAASSFPQYDVGFGGRRAFCRQSYADLDGLEAKYTESAFHGQAALPIRRNDDMSFEQMLLDIKKKLNKRKGDKNRNDENTA</sequence>
<evidence type="ECO:0000256" key="3">
    <source>
        <dbReference type="ARBA" id="ARBA00022884"/>
    </source>
</evidence>
<dbReference type="SMART" id="SM00360">
    <property type="entry name" value="RRM"/>
    <property type="match status" value="1"/>
</dbReference>
<feature type="compositionally biased region" description="Basic residues" evidence="9">
    <location>
        <begin position="1288"/>
        <end position="1318"/>
    </location>
</feature>
<dbReference type="GO" id="GO:0003712">
    <property type="term" value="F:transcription coregulator activity"/>
    <property type="evidence" value="ECO:0007669"/>
    <property type="project" value="InterPro"/>
</dbReference>
<dbReference type="PANTHER" id="PTHR15528:SF11">
    <property type="entry name" value="FI18188P1"/>
    <property type="match status" value="1"/>
</dbReference>
<gene>
    <name evidence="12" type="primary">LOC113396046</name>
</gene>
<feature type="region of interest" description="Disordered" evidence="9">
    <location>
        <begin position="1065"/>
        <end position="1085"/>
    </location>
</feature>
<dbReference type="GO" id="GO:0003723">
    <property type="term" value="F:RNA binding"/>
    <property type="evidence" value="ECO:0007669"/>
    <property type="project" value="UniProtKB-UniRule"/>
</dbReference>
<dbReference type="RefSeq" id="XP_026489603.2">
    <property type="nucleotide sequence ID" value="XM_026633818.2"/>
</dbReference>
<keyword evidence="7" id="KW-0539">Nucleus</keyword>
<evidence type="ECO:0000256" key="7">
    <source>
        <dbReference type="ARBA" id="ARBA00023242"/>
    </source>
</evidence>
<dbReference type="Gene3D" id="3.30.70.330">
    <property type="match status" value="1"/>
</dbReference>
<feature type="region of interest" description="Disordered" evidence="9">
    <location>
        <begin position="672"/>
        <end position="699"/>
    </location>
</feature>
<feature type="compositionally biased region" description="Basic and acidic residues" evidence="9">
    <location>
        <begin position="1074"/>
        <end position="1085"/>
    </location>
</feature>
<evidence type="ECO:0000256" key="1">
    <source>
        <dbReference type="ARBA" id="ARBA00004123"/>
    </source>
</evidence>
<evidence type="ECO:0000256" key="4">
    <source>
        <dbReference type="ARBA" id="ARBA00023015"/>
    </source>
</evidence>
<dbReference type="InterPro" id="IPR000504">
    <property type="entry name" value="RRM_dom"/>
</dbReference>